<evidence type="ECO:0000259" key="11">
    <source>
        <dbReference type="PROSITE" id="PS50929"/>
    </source>
</evidence>
<proteinExistence type="predicted"/>
<dbReference type="GO" id="GO:0015421">
    <property type="term" value="F:ABC-type oligopeptide transporter activity"/>
    <property type="evidence" value="ECO:0007669"/>
    <property type="project" value="TreeGrafter"/>
</dbReference>
<dbReference type="GO" id="GO:0016887">
    <property type="term" value="F:ATP hydrolysis activity"/>
    <property type="evidence" value="ECO:0007669"/>
    <property type="project" value="InterPro"/>
</dbReference>
<dbReference type="AlphaFoldDB" id="A0A926I9N4"/>
<dbReference type="InterPro" id="IPR036640">
    <property type="entry name" value="ABC1_TM_sf"/>
</dbReference>
<evidence type="ECO:0000256" key="7">
    <source>
        <dbReference type="ARBA" id="ARBA00022989"/>
    </source>
</evidence>
<feature type="domain" description="ABC transmembrane type-1" evidence="11">
    <location>
        <begin position="16"/>
        <end position="298"/>
    </location>
</feature>
<comment type="subcellular location">
    <subcellularLocation>
        <location evidence="1">Cell membrane</location>
        <topology evidence="1">Multi-pass membrane protein</topology>
    </subcellularLocation>
</comment>
<sequence>MTKLLRYLRPFTKGIVLVVLLTFVSGFADLSLPALMSNIIDKGVATGNTGYIFTMGALMLALALLGMAATIVVGYFAARISTGLGRDLRKGIFRKVEEFALAEFDTFGTSSLITRTTNDVQQLQMFLMMLLRVVIMAPILCVGGIIMTLAKSASLSLVVVVAVPFLIFMVMMIANRALPLSKSMQRKLDRVNMVMREKLTGIRVIKAFNNTEYEKGRFDEANKDLTQTTVKMQRTMALLMPAVMVILNFSTIGLMWFGGLRIQAGAMMVGDVMAVVQYVMQIMMSFVMMSMVFVMMPRASASAERIMEVIDSQITVTDPEQPRRAPEDVKGSVEFRHVTFSYPGAPEPVIKDISFATAKGETTAIIGSTGSGKSTIIKLIPRLYDVTEGEVLVDGINVRDYAQKDLRAKIGYIPQKAVLFSGTIRSNILSGKEDATEEDMRAAAILSQSMEFIEQKEEQFDSPIAQGGTNVSGGQKQRLSIARAAVREPEIYIFDDSFSALDFKTDAALRAALKKKTQDAAVIIVAQRISTIMDADRILVMDEGQLIGVGTHRELLNTCEIYREIASSQLTAEELA</sequence>
<dbReference type="Pfam" id="PF00005">
    <property type="entry name" value="ABC_tran"/>
    <property type="match status" value="1"/>
</dbReference>
<dbReference type="InterPro" id="IPR039421">
    <property type="entry name" value="Type_1_exporter"/>
</dbReference>
<dbReference type="InterPro" id="IPR003439">
    <property type="entry name" value="ABC_transporter-like_ATP-bd"/>
</dbReference>
<evidence type="ECO:0000256" key="5">
    <source>
        <dbReference type="ARBA" id="ARBA00022741"/>
    </source>
</evidence>
<dbReference type="Gene3D" id="3.40.50.300">
    <property type="entry name" value="P-loop containing nucleotide triphosphate hydrolases"/>
    <property type="match status" value="1"/>
</dbReference>
<feature type="transmembrane region" description="Helical" evidence="9">
    <location>
        <begin position="125"/>
        <end position="149"/>
    </location>
</feature>
<keyword evidence="4 9" id="KW-0812">Transmembrane</keyword>
<dbReference type="PROSITE" id="PS00211">
    <property type="entry name" value="ABC_TRANSPORTER_1"/>
    <property type="match status" value="1"/>
</dbReference>
<keyword evidence="6 12" id="KW-0067">ATP-binding</keyword>
<evidence type="ECO:0000256" key="9">
    <source>
        <dbReference type="SAM" id="Phobius"/>
    </source>
</evidence>
<dbReference type="SUPFAM" id="SSF52540">
    <property type="entry name" value="P-loop containing nucleoside triphosphate hydrolases"/>
    <property type="match status" value="1"/>
</dbReference>
<feature type="transmembrane region" description="Helical" evidence="9">
    <location>
        <begin position="155"/>
        <end position="178"/>
    </location>
</feature>
<keyword evidence="2" id="KW-0813">Transport</keyword>
<dbReference type="PANTHER" id="PTHR43394">
    <property type="entry name" value="ATP-DEPENDENT PERMEASE MDL1, MITOCHONDRIAL"/>
    <property type="match status" value="1"/>
</dbReference>
<gene>
    <name evidence="12" type="ORF">H8709_00665</name>
</gene>
<dbReference type="PANTHER" id="PTHR43394:SF1">
    <property type="entry name" value="ATP-BINDING CASSETTE SUB-FAMILY B MEMBER 10, MITOCHONDRIAL"/>
    <property type="match status" value="1"/>
</dbReference>
<feature type="transmembrane region" description="Helical" evidence="9">
    <location>
        <begin position="278"/>
        <end position="297"/>
    </location>
</feature>
<dbReference type="SMART" id="SM00382">
    <property type="entry name" value="AAA"/>
    <property type="match status" value="1"/>
</dbReference>
<evidence type="ECO:0000256" key="2">
    <source>
        <dbReference type="ARBA" id="ARBA00022448"/>
    </source>
</evidence>
<dbReference type="Gene3D" id="1.20.1560.10">
    <property type="entry name" value="ABC transporter type 1, transmembrane domain"/>
    <property type="match status" value="1"/>
</dbReference>
<keyword evidence="8 9" id="KW-0472">Membrane</keyword>
<evidence type="ECO:0000256" key="6">
    <source>
        <dbReference type="ARBA" id="ARBA00022840"/>
    </source>
</evidence>
<keyword evidence="3" id="KW-1003">Cell membrane</keyword>
<keyword evidence="5" id="KW-0547">Nucleotide-binding</keyword>
<evidence type="ECO:0000256" key="3">
    <source>
        <dbReference type="ARBA" id="ARBA00022475"/>
    </source>
</evidence>
<dbReference type="FunFam" id="1.20.1560.10:FF:000040">
    <property type="entry name" value="Multidrug ABC transporter ATP-binding protein"/>
    <property type="match status" value="1"/>
</dbReference>
<dbReference type="FunFam" id="3.40.50.300:FF:000854">
    <property type="entry name" value="Multidrug ABC transporter ATP-binding protein"/>
    <property type="match status" value="1"/>
</dbReference>
<dbReference type="InterPro" id="IPR003593">
    <property type="entry name" value="AAA+_ATPase"/>
</dbReference>
<organism evidence="12 13">
    <name type="scientific">Zongyangia hominis</name>
    <dbReference type="NCBI Taxonomy" id="2763677"/>
    <lineage>
        <taxon>Bacteria</taxon>
        <taxon>Bacillati</taxon>
        <taxon>Bacillota</taxon>
        <taxon>Clostridia</taxon>
        <taxon>Eubacteriales</taxon>
        <taxon>Oscillospiraceae</taxon>
        <taxon>Zongyangia</taxon>
    </lineage>
</organism>
<dbReference type="Pfam" id="PF00664">
    <property type="entry name" value="ABC_membrane"/>
    <property type="match status" value="1"/>
</dbReference>
<name>A0A926I9N4_9FIRM</name>
<feature type="domain" description="ABC transporter" evidence="10">
    <location>
        <begin position="333"/>
        <end position="568"/>
    </location>
</feature>
<protein>
    <submittedName>
        <fullName evidence="12">ABC transporter ATP-binding protein</fullName>
    </submittedName>
</protein>
<dbReference type="PROSITE" id="PS50893">
    <property type="entry name" value="ABC_TRANSPORTER_2"/>
    <property type="match status" value="1"/>
</dbReference>
<dbReference type="GO" id="GO:0005524">
    <property type="term" value="F:ATP binding"/>
    <property type="evidence" value="ECO:0007669"/>
    <property type="project" value="UniProtKB-KW"/>
</dbReference>
<reference evidence="12" key="1">
    <citation type="submission" date="2020-08" db="EMBL/GenBank/DDBJ databases">
        <title>Genome public.</title>
        <authorList>
            <person name="Liu C."/>
            <person name="Sun Q."/>
        </authorList>
    </citation>
    <scope>NUCLEOTIDE SEQUENCE</scope>
    <source>
        <strain evidence="12">NSJ-54</strain>
    </source>
</reference>
<dbReference type="InterPro" id="IPR027417">
    <property type="entry name" value="P-loop_NTPase"/>
</dbReference>
<evidence type="ECO:0000256" key="8">
    <source>
        <dbReference type="ARBA" id="ARBA00023136"/>
    </source>
</evidence>
<dbReference type="InterPro" id="IPR011527">
    <property type="entry name" value="ABC1_TM_dom"/>
</dbReference>
<dbReference type="GO" id="GO:0005886">
    <property type="term" value="C:plasma membrane"/>
    <property type="evidence" value="ECO:0007669"/>
    <property type="project" value="UniProtKB-SubCell"/>
</dbReference>
<feature type="transmembrane region" description="Helical" evidence="9">
    <location>
        <begin position="237"/>
        <end position="258"/>
    </location>
</feature>
<accession>A0A926I9N4</accession>
<evidence type="ECO:0000256" key="1">
    <source>
        <dbReference type="ARBA" id="ARBA00004651"/>
    </source>
</evidence>
<dbReference type="CDD" id="cd18548">
    <property type="entry name" value="ABC_6TM_Tm287_like"/>
    <property type="match status" value="1"/>
</dbReference>
<dbReference type="PROSITE" id="PS50929">
    <property type="entry name" value="ABC_TM1F"/>
    <property type="match status" value="1"/>
</dbReference>
<dbReference type="Proteomes" id="UP000660861">
    <property type="component" value="Unassembled WGS sequence"/>
</dbReference>
<dbReference type="SUPFAM" id="SSF90123">
    <property type="entry name" value="ABC transporter transmembrane region"/>
    <property type="match status" value="1"/>
</dbReference>
<evidence type="ECO:0000259" key="10">
    <source>
        <dbReference type="PROSITE" id="PS50893"/>
    </source>
</evidence>
<keyword evidence="7 9" id="KW-1133">Transmembrane helix</keyword>
<dbReference type="EMBL" id="JACRTC010000001">
    <property type="protein sequence ID" value="MBC8569341.1"/>
    <property type="molecule type" value="Genomic_DNA"/>
</dbReference>
<comment type="caution">
    <text evidence="12">The sequence shown here is derived from an EMBL/GenBank/DDBJ whole genome shotgun (WGS) entry which is preliminary data.</text>
</comment>
<evidence type="ECO:0000256" key="4">
    <source>
        <dbReference type="ARBA" id="ARBA00022692"/>
    </source>
</evidence>
<dbReference type="RefSeq" id="WP_262396447.1">
    <property type="nucleotide sequence ID" value="NZ_JACRTC010000001.1"/>
</dbReference>
<dbReference type="InterPro" id="IPR017871">
    <property type="entry name" value="ABC_transporter-like_CS"/>
</dbReference>
<evidence type="ECO:0000313" key="12">
    <source>
        <dbReference type="EMBL" id="MBC8569341.1"/>
    </source>
</evidence>
<feature type="transmembrane region" description="Helical" evidence="9">
    <location>
        <begin position="52"/>
        <end position="78"/>
    </location>
</feature>
<keyword evidence="13" id="KW-1185">Reference proteome</keyword>
<evidence type="ECO:0000313" key="13">
    <source>
        <dbReference type="Proteomes" id="UP000660861"/>
    </source>
</evidence>